<gene>
    <name evidence="1" type="ORF">ACAOBT_LOCUS19343</name>
</gene>
<organism evidence="1 2">
    <name type="scientific">Acanthoscelides obtectus</name>
    <name type="common">Bean weevil</name>
    <name type="synonym">Bruchus obtectus</name>
    <dbReference type="NCBI Taxonomy" id="200917"/>
    <lineage>
        <taxon>Eukaryota</taxon>
        <taxon>Metazoa</taxon>
        <taxon>Ecdysozoa</taxon>
        <taxon>Arthropoda</taxon>
        <taxon>Hexapoda</taxon>
        <taxon>Insecta</taxon>
        <taxon>Pterygota</taxon>
        <taxon>Neoptera</taxon>
        <taxon>Endopterygota</taxon>
        <taxon>Coleoptera</taxon>
        <taxon>Polyphaga</taxon>
        <taxon>Cucujiformia</taxon>
        <taxon>Chrysomeloidea</taxon>
        <taxon>Chrysomelidae</taxon>
        <taxon>Bruchinae</taxon>
        <taxon>Bruchini</taxon>
        <taxon>Acanthoscelides</taxon>
    </lineage>
</organism>
<accession>A0A9P0L6V0</accession>
<evidence type="ECO:0000313" key="2">
    <source>
        <dbReference type="Proteomes" id="UP001152888"/>
    </source>
</evidence>
<dbReference type="AlphaFoldDB" id="A0A9P0L6V0"/>
<keyword evidence="2" id="KW-1185">Reference proteome</keyword>
<dbReference type="Proteomes" id="UP001152888">
    <property type="component" value="Unassembled WGS sequence"/>
</dbReference>
<protein>
    <submittedName>
        <fullName evidence="1">Uncharacterized protein</fullName>
    </submittedName>
</protein>
<evidence type="ECO:0000313" key="1">
    <source>
        <dbReference type="EMBL" id="CAH1989888.1"/>
    </source>
</evidence>
<sequence length="22" mass="2546">MFARRAVIATSKFFLPQSFQVT</sequence>
<comment type="caution">
    <text evidence="1">The sequence shown here is derived from an EMBL/GenBank/DDBJ whole genome shotgun (WGS) entry which is preliminary data.</text>
</comment>
<proteinExistence type="predicted"/>
<name>A0A9P0L6V0_ACAOB</name>
<reference evidence="1" key="1">
    <citation type="submission" date="2022-03" db="EMBL/GenBank/DDBJ databases">
        <authorList>
            <person name="Sayadi A."/>
        </authorList>
    </citation>
    <scope>NUCLEOTIDE SEQUENCE</scope>
</reference>
<dbReference type="EMBL" id="CAKOFQ010007075">
    <property type="protein sequence ID" value="CAH1989888.1"/>
    <property type="molecule type" value="Genomic_DNA"/>
</dbReference>